<dbReference type="InterPro" id="IPR008984">
    <property type="entry name" value="SMAD_FHA_dom_sf"/>
</dbReference>
<gene>
    <name evidence="4" type="ORF">ET989_10535</name>
</gene>
<dbReference type="Proteomes" id="UP000292373">
    <property type="component" value="Unassembled WGS sequence"/>
</dbReference>
<name>A0A4V2JSB6_9ACTN</name>
<dbReference type="OrthoDB" id="5485098at2"/>
<evidence type="ECO:0000259" key="3">
    <source>
        <dbReference type="PROSITE" id="PS50006"/>
    </source>
</evidence>
<evidence type="ECO:0000313" key="4">
    <source>
        <dbReference type="EMBL" id="TBT83750.1"/>
    </source>
</evidence>
<evidence type="ECO:0000256" key="2">
    <source>
        <dbReference type="SAM" id="MobiDB-lite"/>
    </source>
</evidence>
<feature type="region of interest" description="Disordered" evidence="2">
    <location>
        <begin position="146"/>
        <end position="176"/>
    </location>
</feature>
<dbReference type="SUPFAM" id="SSF49879">
    <property type="entry name" value="SMAD/FHA domain"/>
    <property type="match status" value="1"/>
</dbReference>
<feature type="compositionally biased region" description="Acidic residues" evidence="2">
    <location>
        <begin position="155"/>
        <end position="176"/>
    </location>
</feature>
<dbReference type="AlphaFoldDB" id="A0A4V2JSB6"/>
<dbReference type="InterPro" id="IPR000253">
    <property type="entry name" value="FHA_dom"/>
</dbReference>
<evidence type="ECO:0000313" key="5">
    <source>
        <dbReference type="Proteomes" id="UP000292373"/>
    </source>
</evidence>
<dbReference type="Gene3D" id="2.60.200.20">
    <property type="match status" value="1"/>
</dbReference>
<feature type="compositionally biased region" description="Pro residues" evidence="2">
    <location>
        <begin position="221"/>
        <end position="233"/>
    </location>
</feature>
<proteinExistence type="predicted"/>
<reference evidence="4 5" key="1">
    <citation type="submission" date="2019-01" db="EMBL/GenBank/DDBJ databases">
        <title>Lactibacter flavus gen. nov., sp. nov., a novel bacterium of the family Propionibacteriaceae isolated from raw milk and dairy products.</title>
        <authorList>
            <person name="Huptas C."/>
            <person name="Wenning M."/>
            <person name="Breitenwieser F."/>
            <person name="Doll E."/>
            <person name="Von Neubeck M."/>
            <person name="Busse H.-J."/>
            <person name="Scherer S."/>
        </authorList>
    </citation>
    <scope>NUCLEOTIDE SEQUENCE [LARGE SCALE GENOMIC DNA]</scope>
    <source>
        <strain evidence="4 5">KCTC 33808</strain>
    </source>
</reference>
<sequence>MTTWPFSYSPGTLVGFATADLVALVDLPTDDELVARIATVVAGEAPTLDAVLDILVSRGLRSVDTFGLAARTGRGLRVLVRGACRAVADDHCAESAEGLWAESVWEGVTQAQLVTEDASARSLPLAGGVVLASALGFGTPGVAVPEASAPVAAPDPDEQPGEAPEGDVADDPDDLAGELAEPAEPVAEPATEPSAEPVALEDPDLVLAVAPDYDTHLDAIPPEPAAPSEPTPEPAHATLASPLTGPPPGAEGEPTDDDPAGKADPEPLAVPAASDGFIAAMPWSLEDAFAAPPAPSPPAEVADAGHTVDGPALRAAQAAQAGREPLVVAVLCPQDHPNPVHATACRVCGQPLSAQQPVEVPRPSLGVLKLANGDVVALERGAVLGRNPRLPQGWTGEQPHLVRIDDPERDVSGQHLEVRLDAWHVLVRDLGSTNGTEVALPGSEPVLLRAHEQLSIEPGTRIVLAGVFEVTYMAGA</sequence>
<feature type="domain" description="FHA" evidence="3">
    <location>
        <begin position="382"/>
        <end position="438"/>
    </location>
</feature>
<dbReference type="EMBL" id="SDMQ01000010">
    <property type="protein sequence ID" value="TBT83750.1"/>
    <property type="molecule type" value="Genomic_DNA"/>
</dbReference>
<dbReference type="Pfam" id="PF00498">
    <property type="entry name" value="FHA"/>
    <property type="match status" value="1"/>
</dbReference>
<dbReference type="RefSeq" id="WP_131168715.1">
    <property type="nucleotide sequence ID" value="NZ_SDMQ01000010.1"/>
</dbReference>
<keyword evidence="1" id="KW-0597">Phosphoprotein</keyword>
<keyword evidence="5" id="KW-1185">Reference proteome</keyword>
<comment type="caution">
    <text evidence="4">The sequence shown here is derived from an EMBL/GenBank/DDBJ whole genome shotgun (WGS) entry which is preliminary data.</text>
</comment>
<protein>
    <submittedName>
        <fullName evidence="4">FHA domain-containing protein</fullName>
    </submittedName>
</protein>
<accession>A0A4V2JSB6</accession>
<organism evidence="4 5">
    <name type="scientific">Propioniciclava sinopodophylli</name>
    <dbReference type="NCBI Taxonomy" id="1837344"/>
    <lineage>
        <taxon>Bacteria</taxon>
        <taxon>Bacillati</taxon>
        <taxon>Actinomycetota</taxon>
        <taxon>Actinomycetes</taxon>
        <taxon>Propionibacteriales</taxon>
        <taxon>Propionibacteriaceae</taxon>
        <taxon>Propioniciclava</taxon>
    </lineage>
</organism>
<feature type="region of interest" description="Disordered" evidence="2">
    <location>
        <begin position="215"/>
        <end position="270"/>
    </location>
</feature>
<evidence type="ECO:0000256" key="1">
    <source>
        <dbReference type="ARBA" id="ARBA00022553"/>
    </source>
</evidence>
<dbReference type="PROSITE" id="PS50006">
    <property type="entry name" value="FHA_DOMAIN"/>
    <property type="match status" value="1"/>
</dbReference>
<dbReference type="CDD" id="cd00060">
    <property type="entry name" value="FHA"/>
    <property type="match status" value="1"/>
</dbReference>